<dbReference type="PANTHER" id="PTHR37381">
    <property type="entry name" value="PENTATRICOPEPTIDE REPEAT (PPR) SUPERFAMILY PROTEIN"/>
    <property type="match status" value="1"/>
</dbReference>
<proteinExistence type="predicted"/>
<accession>A0A0A9DDS7</accession>
<evidence type="ECO:0000313" key="1">
    <source>
        <dbReference type="EMBL" id="JAD83795.1"/>
    </source>
</evidence>
<sequence length="158" mass="17185">MGPIKIAARSKGFNPGEPMCLTNHFNGQVSKLLRVPSKNEGSYLLNPYLLVGGLALLASGDASSAFIDPSLPRFITATAVASAAVGTTLNQVVLPEIQKLPQKAVDIVAVRQQLLSQYDILQTRLKDLKQFAEKEVWMLARMCQLDNKMLAGGEPSYR</sequence>
<protein>
    <submittedName>
        <fullName evidence="1">Uncharacterized protein</fullName>
    </submittedName>
</protein>
<reference evidence="1" key="1">
    <citation type="submission" date="2014-09" db="EMBL/GenBank/DDBJ databases">
        <authorList>
            <person name="Magalhaes I.L.F."/>
            <person name="Oliveira U."/>
            <person name="Santos F.R."/>
            <person name="Vidigal T.H.D.A."/>
            <person name="Brescovit A.D."/>
            <person name="Santos A.J."/>
        </authorList>
    </citation>
    <scope>NUCLEOTIDE SEQUENCE</scope>
    <source>
        <tissue evidence="1">Shoot tissue taken approximately 20 cm above the soil surface</tissue>
    </source>
</reference>
<dbReference type="PANTHER" id="PTHR37381:SF1">
    <property type="entry name" value="PENTATRICOPEPTIDE REPEAT (PPR) SUPERFAMILY PROTEIN"/>
    <property type="match status" value="1"/>
</dbReference>
<reference evidence="1" key="2">
    <citation type="journal article" date="2015" name="Data Brief">
        <title>Shoot transcriptome of the giant reed, Arundo donax.</title>
        <authorList>
            <person name="Barrero R.A."/>
            <person name="Guerrero F.D."/>
            <person name="Moolhuijzen P."/>
            <person name="Goolsby J.A."/>
            <person name="Tidwell J."/>
            <person name="Bellgard S.E."/>
            <person name="Bellgard M.I."/>
        </authorList>
    </citation>
    <scope>NUCLEOTIDE SEQUENCE</scope>
    <source>
        <tissue evidence="1">Shoot tissue taken approximately 20 cm above the soil surface</tissue>
    </source>
</reference>
<dbReference type="AlphaFoldDB" id="A0A0A9DDS7"/>
<dbReference type="EMBL" id="GBRH01214100">
    <property type="protein sequence ID" value="JAD83795.1"/>
    <property type="molecule type" value="Transcribed_RNA"/>
</dbReference>
<organism evidence="1">
    <name type="scientific">Arundo donax</name>
    <name type="common">Giant reed</name>
    <name type="synonym">Donax arundinaceus</name>
    <dbReference type="NCBI Taxonomy" id="35708"/>
    <lineage>
        <taxon>Eukaryota</taxon>
        <taxon>Viridiplantae</taxon>
        <taxon>Streptophyta</taxon>
        <taxon>Embryophyta</taxon>
        <taxon>Tracheophyta</taxon>
        <taxon>Spermatophyta</taxon>
        <taxon>Magnoliopsida</taxon>
        <taxon>Liliopsida</taxon>
        <taxon>Poales</taxon>
        <taxon>Poaceae</taxon>
        <taxon>PACMAD clade</taxon>
        <taxon>Arundinoideae</taxon>
        <taxon>Arundineae</taxon>
        <taxon>Arundo</taxon>
    </lineage>
</organism>
<name>A0A0A9DDS7_ARUDO</name>